<keyword evidence="2 6" id="KW-0813">Transport</keyword>
<comment type="caution">
    <text evidence="8">The sequence shown here is derived from an EMBL/GenBank/DDBJ whole genome shotgun (WGS) entry which is preliminary data.</text>
</comment>
<dbReference type="Proteomes" id="UP001377567">
    <property type="component" value="Unassembled WGS sequence"/>
</dbReference>
<dbReference type="GO" id="GO:0030131">
    <property type="term" value="C:clathrin adaptor complex"/>
    <property type="evidence" value="ECO:0007669"/>
    <property type="project" value="UniProtKB-UniRule"/>
</dbReference>
<dbReference type="InterPro" id="IPR050431">
    <property type="entry name" value="Adaptor_comp_med_subunit"/>
</dbReference>
<accession>A0AAV5S587</accession>
<organism evidence="8 9">
    <name type="scientific">Maudiozyma humilis</name>
    <name type="common">Sour dough yeast</name>
    <name type="synonym">Kazachstania humilis</name>
    <dbReference type="NCBI Taxonomy" id="51915"/>
    <lineage>
        <taxon>Eukaryota</taxon>
        <taxon>Fungi</taxon>
        <taxon>Dikarya</taxon>
        <taxon>Ascomycota</taxon>
        <taxon>Saccharomycotina</taxon>
        <taxon>Saccharomycetes</taxon>
        <taxon>Saccharomycetales</taxon>
        <taxon>Saccharomycetaceae</taxon>
        <taxon>Maudiozyma</taxon>
    </lineage>
</organism>
<dbReference type="SUPFAM" id="SSF64356">
    <property type="entry name" value="SNARE-like"/>
    <property type="match status" value="1"/>
</dbReference>
<dbReference type="InterPro" id="IPR028565">
    <property type="entry name" value="MHD"/>
</dbReference>
<protein>
    <submittedName>
        <fullName evidence="8">Apm4 protein</fullName>
    </submittedName>
</protein>
<proteinExistence type="inferred from homology"/>
<dbReference type="PROSITE" id="PS51072">
    <property type="entry name" value="MHD"/>
    <property type="match status" value="1"/>
</dbReference>
<dbReference type="Gene3D" id="2.60.40.1170">
    <property type="entry name" value="Mu homology domain, subdomain B"/>
    <property type="match status" value="2"/>
</dbReference>
<dbReference type="InterPro" id="IPR036168">
    <property type="entry name" value="AP2_Mu_C_sf"/>
</dbReference>
<keyword evidence="9" id="KW-1185">Reference proteome</keyword>
<sequence>MISALLIYTPRGELVVSKFYKGSIKRSITDIFRVQVINSLDVRSPILTLGSTTFHYIRSPGGLWLVTVNRNNINSARVWELLYALGGMLAMYAIDNSDTIKEQFMLVYECLSLMLLETGVVCDTELPSIAKQMSVPPAKPELVSMQQEEAKKKKQGSLASKALPKFLQPVRMNSMTRSLSLSTGSSNSGGNSVIGKKNELVLYVNERINILVAKDSSILKSYVDGTIDLTSHLPPNVSCQFGLNDTQSYNSSGGYGSRIPRSAERTSTLPTSAAMAVDLQNCKFHQCVNLETYERDHVVSFTPPEGTVELMKYHVTEDINLPFKVSPIVTVVSSSASTTSAIDYRISLKSLFPSKLSATDVTLRIPVPPGTIDCKINTSNGSCRFIPEEHAMLWRFNKFQGSTENTLSAITVSSNDTTELVLQQWSRPPIALTFELLMFSNSGLSIRYFDVQQVRDGPRQRTAKWIKYVSKSGAYEIRY</sequence>
<evidence type="ECO:0000256" key="2">
    <source>
        <dbReference type="ARBA" id="ARBA00022448"/>
    </source>
</evidence>
<dbReference type="InterPro" id="IPR011012">
    <property type="entry name" value="Longin-like_dom_sf"/>
</dbReference>
<evidence type="ECO:0000313" key="9">
    <source>
        <dbReference type="Proteomes" id="UP001377567"/>
    </source>
</evidence>
<dbReference type="InterPro" id="IPR001392">
    <property type="entry name" value="Clathrin_mu"/>
</dbReference>
<comment type="similarity">
    <text evidence="6">Belongs to the adaptor complexes medium subunit family.</text>
</comment>
<dbReference type="PANTHER" id="PTHR10529">
    <property type="entry name" value="AP COMPLEX SUBUNIT MU"/>
    <property type="match status" value="1"/>
</dbReference>
<dbReference type="PRINTS" id="PR00314">
    <property type="entry name" value="CLATHRINADPT"/>
</dbReference>
<reference evidence="8 9" key="1">
    <citation type="journal article" date="2023" name="Elife">
        <title>Identification of key yeast species and microbe-microbe interactions impacting larval growth of Drosophila in the wild.</title>
        <authorList>
            <person name="Mure A."/>
            <person name="Sugiura Y."/>
            <person name="Maeda R."/>
            <person name="Honda K."/>
            <person name="Sakurai N."/>
            <person name="Takahashi Y."/>
            <person name="Watada M."/>
            <person name="Katoh T."/>
            <person name="Gotoh A."/>
            <person name="Gotoh Y."/>
            <person name="Taniguchi I."/>
            <person name="Nakamura K."/>
            <person name="Hayashi T."/>
            <person name="Katayama T."/>
            <person name="Uemura T."/>
            <person name="Hattori Y."/>
        </authorList>
    </citation>
    <scope>NUCLEOTIDE SEQUENCE [LARGE SCALE GENOMIC DNA]</scope>
    <source>
        <strain evidence="8 9">KH-74</strain>
    </source>
</reference>
<evidence type="ECO:0000256" key="6">
    <source>
        <dbReference type="PIRNR" id="PIRNR005992"/>
    </source>
</evidence>
<comment type="subcellular location">
    <subcellularLocation>
        <location evidence="1">Cytoplasmic vesicle membrane</location>
    </subcellularLocation>
</comment>
<evidence type="ECO:0000313" key="8">
    <source>
        <dbReference type="EMBL" id="GMM57997.1"/>
    </source>
</evidence>
<keyword evidence="5" id="KW-0968">Cytoplasmic vesicle</keyword>
<dbReference type="SUPFAM" id="SSF49447">
    <property type="entry name" value="Second domain of Mu2 adaptin subunit (ap50) of ap2 adaptor"/>
    <property type="match status" value="1"/>
</dbReference>
<evidence type="ECO:0000259" key="7">
    <source>
        <dbReference type="PROSITE" id="PS51072"/>
    </source>
</evidence>
<dbReference type="GO" id="GO:0030659">
    <property type="term" value="C:cytoplasmic vesicle membrane"/>
    <property type="evidence" value="ECO:0007669"/>
    <property type="project" value="UniProtKB-SubCell"/>
</dbReference>
<dbReference type="PIRSF" id="PIRSF005992">
    <property type="entry name" value="Clathrin_mu"/>
    <property type="match status" value="1"/>
</dbReference>
<name>A0AAV5S587_MAUHU</name>
<keyword evidence="4" id="KW-0472">Membrane</keyword>
<dbReference type="Gene3D" id="3.30.450.60">
    <property type="match status" value="1"/>
</dbReference>
<evidence type="ECO:0000256" key="4">
    <source>
        <dbReference type="ARBA" id="ARBA00023136"/>
    </source>
</evidence>
<dbReference type="EMBL" id="BTGD01000018">
    <property type="protein sequence ID" value="GMM57997.1"/>
    <property type="molecule type" value="Genomic_DNA"/>
</dbReference>
<dbReference type="AlphaFoldDB" id="A0AAV5S587"/>
<dbReference type="GO" id="GO:0016192">
    <property type="term" value="P:vesicle-mediated transport"/>
    <property type="evidence" value="ECO:0007669"/>
    <property type="project" value="InterPro"/>
</dbReference>
<evidence type="ECO:0000256" key="3">
    <source>
        <dbReference type="ARBA" id="ARBA00022927"/>
    </source>
</evidence>
<evidence type="ECO:0000256" key="5">
    <source>
        <dbReference type="ARBA" id="ARBA00023329"/>
    </source>
</evidence>
<feature type="domain" description="MHD" evidence="7">
    <location>
        <begin position="197"/>
        <end position="478"/>
    </location>
</feature>
<dbReference type="GO" id="GO:0006886">
    <property type="term" value="P:intracellular protein transport"/>
    <property type="evidence" value="ECO:0007669"/>
    <property type="project" value="UniProtKB-UniRule"/>
</dbReference>
<gene>
    <name evidence="8" type="ORF">DAKH74_046130</name>
</gene>
<dbReference type="Pfam" id="PF00928">
    <property type="entry name" value="Adap_comp_sub"/>
    <property type="match status" value="1"/>
</dbReference>
<evidence type="ECO:0000256" key="1">
    <source>
        <dbReference type="ARBA" id="ARBA00004156"/>
    </source>
</evidence>
<keyword evidence="3 6" id="KW-0653">Protein transport</keyword>